<evidence type="ECO:0000313" key="10">
    <source>
        <dbReference type="Proteomes" id="UP000295632"/>
    </source>
</evidence>
<proteinExistence type="inferred from homology"/>
<evidence type="ECO:0000256" key="6">
    <source>
        <dbReference type="RuleBase" id="RU003423"/>
    </source>
</evidence>
<protein>
    <recommendedName>
        <fullName evidence="6">Dihydrolipoamide acetyltransferase component of pyruvate dehydrogenase complex</fullName>
        <ecNumber evidence="6">2.3.1.-</ecNumber>
    </recommendedName>
</protein>
<keyword evidence="3 6" id="KW-0808">Transferase</keyword>
<dbReference type="Gene3D" id="3.30.559.10">
    <property type="entry name" value="Chloramphenicol acetyltransferase-like domain"/>
    <property type="match status" value="1"/>
</dbReference>
<accession>A0A4R6U9W1</accession>
<keyword evidence="5 6" id="KW-0012">Acyltransferase</keyword>
<evidence type="ECO:0000313" key="9">
    <source>
        <dbReference type="EMBL" id="TDQ41629.1"/>
    </source>
</evidence>
<dbReference type="SUPFAM" id="SSF52777">
    <property type="entry name" value="CoA-dependent acyltransferases"/>
    <property type="match status" value="1"/>
</dbReference>
<dbReference type="EMBL" id="SNYJ01000003">
    <property type="protein sequence ID" value="TDQ41629.1"/>
    <property type="molecule type" value="Genomic_DNA"/>
</dbReference>
<evidence type="ECO:0000259" key="7">
    <source>
        <dbReference type="PROSITE" id="PS50968"/>
    </source>
</evidence>
<dbReference type="GO" id="GO:0005737">
    <property type="term" value="C:cytoplasm"/>
    <property type="evidence" value="ECO:0007669"/>
    <property type="project" value="TreeGrafter"/>
</dbReference>
<dbReference type="AlphaFoldDB" id="A0A4R6U9W1"/>
<dbReference type="EC" id="2.3.1.-" evidence="6"/>
<dbReference type="InterPro" id="IPR000089">
    <property type="entry name" value="Biotin_lipoyl"/>
</dbReference>
<evidence type="ECO:0000256" key="5">
    <source>
        <dbReference type="ARBA" id="ARBA00023315"/>
    </source>
</evidence>
<dbReference type="PANTHER" id="PTHR43178:SF5">
    <property type="entry name" value="LIPOAMIDE ACYLTRANSFERASE COMPONENT OF BRANCHED-CHAIN ALPHA-KETO ACID DEHYDROGENASE COMPLEX, MITOCHONDRIAL"/>
    <property type="match status" value="1"/>
</dbReference>
<evidence type="ECO:0000256" key="4">
    <source>
        <dbReference type="ARBA" id="ARBA00022823"/>
    </source>
</evidence>
<comment type="cofactor">
    <cofactor evidence="1 6">
        <name>(R)-lipoate</name>
        <dbReference type="ChEBI" id="CHEBI:83088"/>
    </cofactor>
</comment>
<dbReference type="PROSITE" id="PS51826">
    <property type="entry name" value="PSBD"/>
    <property type="match status" value="1"/>
</dbReference>
<dbReference type="Gene3D" id="4.10.320.10">
    <property type="entry name" value="E3-binding domain"/>
    <property type="match status" value="1"/>
</dbReference>
<dbReference type="PROSITE" id="PS50968">
    <property type="entry name" value="BIOTINYL_LIPOYL"/>
    <property type="match status" value="1"/>
</dbReference>
<evidence type="ECO:0000256" key="1">
    <source>
        <dbReference type="ARBA" id="ARBA00001938"/>
    </source>
</evidence>
<dbReference type="PANTHER" id="PTHR43178">
    <property type="entry name" value="DIHYDROLIPOAMIDE ACETYLTRANSFERASE COMPONENT OF PYRUVATE DEHYDROGENASE COMPLEX"/>
    <property type="match status" value="1"/>
</dbReference>
<dbReference type="Pfam" id="PF02817">
    <property type="entry name" value="E3_binding"/>
    <property type="match status" value="1"/>
</dbReference>
<reference evidence="9 10" key="1">
    <citation type="submission" date="2019-03" db="EMBL/GenBank/DDBJ databases">
        <title>Genomic Encyclopedia of Type Strains, Phase IV (KMG-IV): sequencing the most valuable type-strain genomes for metagenomic binning, comparative biology and taxonomic classification.</title>
        <authorList>
            <person name="Goeker M."/>
        </authorList>
    </citation>
    <scope>NUCLEOTIDE SEQUENCE [LARGE SCALE GENOMIC DNA]</scope>
    <source>
        <strain evidence="9 10">DSM 28697</strain>
    </source>
</reference>
<dbReference type="InterPro" id="IPR011053">
    <property type="entry name" value="Single_hybrid_motif"/>
</dbReference>
<gene>
    <name evidence="9" type="ORF">EV213_103208</name>
</gene>
<keyword evidence="10" id="KW-1185">Reference proteome</keyword>
<dbReference type="InterPro" id="IPR050743">
    <property type="entry name" value="2-oxoacid_DH_E2_comp"/>
</dbReference>
<feature type="domain" description="Peripheral subunit-binding (PSBD)" evidence="8">
    <location>
        <begin position="116"/>
        <end position="153"/>
    </location>
</feature>
<dbReference type="CDD" id="cd06849">
    <property type="entry name" value="lipoyl_domain"/>
    <property type="match status" value="1"/>
</dbReference>
<evidence type="ECO:0000259" key="8">
    <source>
        <dbReference type="PROSITE" id="PS51826"/>
    </source>
</evidence>
<dbReference type="SUPFAM" id="SSF47005">
    <property type="entry name" value="Peripheral subunit-binding domain of 2-oxo acid dehydrogenase complex"/>
    <property type="match status" value="1"/>
</dbReference>
<comment type="caution">
    <text evidence="9">The sequence shown here is derived from an EMBL/GenBank/DDBJ whole genome shotgun (WGS) entry which is preliminary data.</text>
</comment>
<dbReference type="SUPFAM" id="SSF51230">
    <property type="entry name" value="Single hybrid motif"/>
    <property type="match status" value="1"/>
</dbReference>
<dbReference type="Proteomes" id="UP000295632">
    <property type="component" value="Unassembled WGS sequence"/>
</dbReference>
<dbReference type="GO" id="GO:0016407">
    <property type="term" value="F:acetyltransferase activity"/>
    <property type="evidence" value="ECO:0007669"/>
    <property type="project" value="TreeGrafter"/>
</dbReference>
<comment type="similarity">
    <text evidence="2 6">Belongs to the 2-oxoacid dehydrogenase family.</text>
</comment>
<dbReference type="PROSITE" id="PS00189">
    <property type="entry name" value="LIPOYL"/>
    <property type="match status" value="1"/>
</dbReference>
<dbReference type="Gene3D" id="2.40.50.100">
    <property type="match status" value="1"/>
</dbReference>
<dbReference type="OrthoDB" id="9805770at2"/>
<keyword evidence="4 6" id="KW-0450">Lipoyl</keyword>
<evidence type="ECO:0000256" key="2">
    <source>
        <dbReference type="ARBA" id="ARBA00007317"/>
    </source>
</evidence>
<dbReference type="GO" id="GO:0031405">
    <property type="term" value="F:lipoic acid binding"/>
    <property type="evidence" value="ECO:0007669"/>
    <property type="project" value="TreeGrafter"/>
</dbReference>
<dbReference type="RefSeq" id="WP_133579487.1">
    <property type="nucleotide sequence ID" value="NZ_SNYJ01000003.1"/>
</dbReference>
<feature type="domain" description="Lipoyl-binding" evidence="7">
    <location>
        <begin position="3"/>
        <end position="78"/>
    </location>
</feature>
<dbReference type="Pfam" id="PF00364">
    <property type="entry name" value="Biotin_lipoyl"/>
    <property type="match status" value="1"/>
</dbReference>
<organism evidence="9 10">
    <name type="scientific">Aureibacillus halotolerans</name>
    <dbReference type="NCBI Taxonomy" id="1508390"/>
    <lineage>
        <taxon>Bacteria</taxon>
        <taxon>Bacillati</taxon>
        <taxon>Bacillota</taxon>
        <taxon>Bacilli</taxon>
        <taxon>Bacillales</taxon>
        <taxon>Bacillaceae</taxon>
        <taxon>Aureibacillus</taxon>
    </lineage>
</organism>
<dbReference type="InterPro" id="IPR036625">
    <property type="entry name" value="E3-bd_dom_sf"/>
</dbReference>
<dbReference type="InterPro" id="IPR023213">
    <property type="entry name" value="CAT-like_dom_sf"/>
</dbReference>
<sequence length="418" mass="46024">MALETIKMPQLGESVTEGTVSKWLVKKGDNVKKYDPIAEVMTDKVSAEVPSTFQGVVEELIAEEGMTIAIGEPMCTMEVTSSSSAKAVSTKAAPEVSRTPDKPLRHKVFKGLDKNRFSPAVRWLAEKEGIELSDVEGTGKRGRVTRQDVEHYIAQKAEVTKNQPVEAVDVQKETKAKANKVVVERGDVVIPVQGVRAAIAKNMLRSTTEIPHAWTMVEVDVTGLVQLRDKIKNDFKSKEGYSITYFPFFVNAVVEALREYPQLNAVWGGDQIIQKNDIHISIAVATDDALFVPVIRHADEKSIKGLAREVTTLASKVRSGKIRGEEMTGGTFTVNNAGSFGSVQSMGIINYPQAALLQVQSIVKRPVVLDDGRIEARDIVNLCMSLDHRILDGLVCGRFLGRVKELLERIHPNETSIY</sequence>
<dbReference type="Pfam" id="PF00198">
    <property type="entry name" value="2-oxoacid_dh"/>
    <property type="match status" value="1"/>
</dbReference>
<dbReference type="InterPro" id="IPR001078">
    <property type="entry name" value="2-oxoacid_DH_actylTfrase"/>
</dbReference>
<evidence type="ECO:0000256" key="3">
    <source>
        <dbReference type="ARBA" id="ARBA00022679"/>
    </source>
</evidence>
<name>A0A4R6U9W1_9BACI</name>
<dbReference type="FunFam" id="3.30.559.10:FF:000007">
    <property type="entry name" value="Dihydrolipoamide acetyltransferase component of pyruvate dehydrogenase complex"/>
    <property type="match status" value="1"/>
</dbReference>
<dbReference type="InterPro" id="IPR003016">
    <property type="entry name" value="2-oxoA_DH_lipoyl-BS"/>
</dbReference>
<dbReference type="InterPro" id="IPR004167">
    <property type="entry name" value="PSBD"/>
</dbReference>